<dbReference type="AlphaFoldDB" id="A0AA39J2L1"/>
<organism evidence="3 4">
    <name type="scientific">Armillaria borealis</name>
    <dbReference type="NCBI Taxonomy" id="47425"/>
    <lineage>
        <taxon>Eukaryota</taxon>
        <taxon>Fungi</taxon>
        <taxon>Dikarya</taxon>
        <taxon>Basidiomycota</taxon>
        <taxon>Agaricomycotina</taxon>
        <taxon>Agaricomycetes</taxon>
        <taxon>Agaricomycetidae</taxon>
        <taxon>Agaricales</taxon>
        <taxon>Marasmiineae</taxon>
        <taxon>Physalacriaceae</taxon>
        <taxon>Armillaria</taxon>
    </lineage>
</organism>
<dbReference type="InterPro" id="IPR043129">
    <property type="entry name" value="ATPase_NBD"/>
</dbReference>
<dbReference type="SUPFAM" id="SSF53067">
    <property type="entry name" value="Actin-like ATPase domain"/>
    <property type="match status" value="2"/>
</dbReference>
<feature type="transmembrane region" description="Helical" evidence="2">
    <location>
        <begin position="12"/>
        <end position="35"/>
    </location>
</feature>
<evidence type="ECO:0000256" key="1">
    <source>
        <dbReference type="SAM" id="Coils"/>
    </source>
</evidence>
<keyword evidence="2" id="KW-0472">Membrane</keyword>
<dbReference type="EMBL" id="JAUEPT010000074">
    <property type="protein sequence ID" value="KAK0434127.1"/>
    <property type="molecule type" value="Genomic_DNA"/>
</dbReference>
<comment type="caution">
    <text evidence="3">The sequence shown here is derived from an EMBL/GenBank/DDBJ whole genome shotgun (WGS) entry which is preliminary data.</text>
</comment>
<dbReference type="Gene3D" id="3.30.420.40">
    <property type="match status" value="1"/>
</dbReference>
<evidence type="ECO:0000256" key="2">
    <source>
        <dbReference type="SAM" id="Phobius"/>
    </source>
</evidence>
<keyword evidence="2" id="KW-1133">Transmembrane helix</keyword>
<dbReference type="CDD" id="cd10170">
    <property type="entry name" value="ASKHA_NBD_HSP70"/>
    <property type="match status" value="1"/>
</dbReference>
<name>A0AA39J2L1_9AGAR</name>
<evidence type="ECO:0008006" key="5">
    <source>
        <dbReference type="Google" id="ProtNLM"/>
    </source>
</evidence>
<dbReference type="PANTHER" id="PTHR14187">
    <property type="entry name" value="ALPHA KINASE/ELONGATION FACTOR 2 KINASE"/>
    <property type="match status" value="1"/>
</dbReference>
<proteinExistence type="predicted"/>
<evidence type="ECO:0000313" key="3">
    <source>
        <dbReference type="EMBL" id="KAK0434127.1"/>
    </source>
</evidence>
<feature type="coiled-coil region" evidence="1">
    <location>
        <begin position="433"/>
        <end position="474"/>
    </location>
</feature>
<keyword evidence="4" id="KW-1185">Reference proteome</keyword>
<gene>
    <name evidence="3" type="ORF">EV421DRAFT_1841567</name>
</gene>
<keyword evidence="2" id="KW-0812">Transmembrane</keyword>
<dbReference type="Proteomes" id="UP001175226">
    <property type="component" value="Unassembled WGS sequence"/>
</dbReference>
<dbReference type="PANTHER" id="PTHR14187:SF5">
    <property type="entry name" value="HEAT SHOCK 70 KDA PROTEIN 12A"/>
    <property type="match status" value="1"/>
</dbReference>
<evidence type="ECO:0000313" key="4">
    <source>
        <dbReference type="Proteomes" id="UP001175226"/>
    </source>
</evidence>
<keyword evidence="1" id="KW-0175">Coiled coil</keyword>
<sequence length="493" mass="55595">MPRKPYGGYRQKLVIALDLGMTFSAASYCILYPGIVPQIQCVTRFPALQKTGGDAKIPTVLYYDQFGDLKAAGAEALYENVVESAEDEGWVQYSRFKLHLCPKWALTKELNEQMAPLPSVKDVVEVFGDFYAYLVQCTLTYIQESHQNGTDVLSSCEDRIEYIISHPNGWGVAQQERLRRAAVYAGLISDNDKGRERVHFVTEGEAILYFCINRDLFPLPRDGEGVMVVDAGRGTVDISTYISISSTNTDSQSFEEILNPTCIFSGSMSVTRCAESSLKEKLKGSKFAGDLEHIVECFDKATMPRFGPWDADRPAFIKFGSMRDRDIQVDIRSGQLKLAGSDVASFFEPTVSSILREIDNHRSWAKVFISSIFLVGSFASNDWLFQKIREHVEPSGVNVVRPDGHTDKAVADGAVSFYIHNIVPASSSESLLVRKLQEQVRALIREKEELKQELLGTREALTREREEIRRLRNARAEVDMWYRSGRRICQDEM</sequence>
<reference evidence="3" key="1">
    <citation type="submission" date="2023-06" db="EMBL/GenBank/DDBJ databases">
        <authorList>
            <consortium name="Lawrence Berkeley National Laboratory"/>
            <person name="Ahrendt S."/>
            <person name="Sahu N."/>
            <person name="Indic B."/>
            <person name="Wong-Bajracharya J."/>
            <person name="Merenyi Z."/>
            <person name="Ke H.-M."/>
            <person name="Monk M."/>
            <person name="Kocsube S."/>
            <person name="Drula E."/>
            <person name="Lipzen A."/>
            <person name="Balint B."/>
            <person name="Henrissat B."/>
            <person name="Andreopoulos B."/>
            <person name="Martin F.M."/>
            <person name="Harder C.B."/>
            <person name="Rigling D."/>
            <person name="Ford K.L."/>
            <person name="Foster G.D."/>
            <person name="Pangilinan J."/>
            <person name="Papanicolaou A."/>
            <person name="Barry K."/>
            <person name="LaButti K."/>
            <person name="Viragh M."/>
            <person name="Koriabine M."/>
            <person name="Yan M."/>
            <person name="Riley R."/>
            <person name="Champramary S."/>
            <person name="Plett K.L."/>
            <person name="Tsai I.J."/>
            <person name="Slot J."/>
            <person name="Sipos G."/>
            <person name="Plett J."/>
            <person name="Nagy L.G."/>
            <person name="Grigoriev I.V."/>
        </authorList>
    </citation>
    <scope>NUCLEOTIDE SEQUENCE</scope>
    <source>
        <strain evidence="3">FPL87.14</strain>
    </source>
</reference>
<protein>
    <recommendedName>
        <fullName evidence="5">Actin-like ATPase domain-containing protein</fullName>
    </recommendedName>
</protein>
<accession>A0AA39J2L1</accession>